<dbReference type="AlphaFoldDB" id="A0A975GRH6"/>
<reference evidence="1" key="1">
    <citation type="journal article" date="2021" name="Microb. Physiol.">
        <title>Proteogenomic Insights into the Physiology of Marine, Sulfate-Reducing, Filamentous Desulfonema limicola and Desulfonema magnum.</title>
        <authorList>
            <person name="Schnaars V."/>
            <person name="Wohlbrand L."/>
            <person name="Scheve S."/>
            <person name="Hinrichs C."/>
            <person name="Reinhardt R."/>
            <person name="Rabus R."/>
        </authorList>
    </citation>
    <scope>NUCLEOTIDE SEQUENCE</scope>
    <source>
        <strain evidence="1">4be13</strain>
    </source>
</reference>
<keyword evidence="2" id="KW-1185">Reference proteome</keyword>
<proteinExistence type="predicted"/>
<protein>
    <submittedName>
        <fullName evidence="1">Uncharacterized protein</fullName>
    </submittedName>
</protein>
<dbReference type="Proteomes" id="UP000663722">
    <property type="component" value="Chromosome"/>
</dbReference>
<dbReference type="EMBL" id="CP061800">
    <property type="protein sequence ID" value="QTA90927.1"/>
    <property type="molecule type" value="Genomic_DNA"/>
</dbReference>
<evidence type="ECO:0000313" key="2">
    <source>
        <dbReference type="Proteomes" id="UP000663722"/>
    </source>
</evidence>
<dbReference type="KEGG" id="dmm:dnm_069890"/>
<gene>
    <name evidence="1" type="ORF">dnm_069890</name>
</gene>
<sequence>MDMPLTKSEKKSGSDQFLILPFRNAWISGLLSDELKSDHYPCSEQL</sequence>
<evidence type="ECO:0000313" key="1">
    <source>
        <dbReference type="EMBL" id="QTA90927.1"/>
    </source>
</evidence>
<accession>A0A975GRH6</accession>
<organism evidence="1 2">
    <name type="scientific">Desulfonema magnum</name>
    <dbReference type="NCBI Taxonomy" id="45655"/>
    <lineage>
        <taxon>Bacteria</taxon>
        <taxon>Pseudomonadati</taxon>
        <taxon>Thermodesulfobacteriota</taxon>
        <taxon>Desulfobacteria</taxon>
        <taxon>Desulfobacterales</taxon>
        <taxon>Desulfococcaceae</taxon>
        <taxon>Desulfonema</taxon>
    </lineage>
</organism>
<name>A0A975GRH6_9BACT</name>